<reference evidence="2 3" key="1">
    <citation type="submission" date="2023-07" db="EMBL/GenBank/DDBJ databases">
        <title>Genomic Encyclopedia of Type Strains, Phase IV (KMG-IV): sequencing the most valuable type-strain genomes for metagenomic binning, comparative biology and taxonomic classification.</title>
        <authorList>
            <person name="Goeker M."/>
        </authorList>
    </citation>
    <scope>NUCLEOTIDE SEQUENCE [LARGE SCALE GENOMIC DNA]</scope>
    <source>
        <strain evidence="2 3">DSM 19154</strain>
    </source>
</reference>
<organism evidence="2 3">
    <name type="scientific">Alkalicoccobacillus murimartini</name>
    <dbReference type="NCBI Taxonomy" id="171685"/>
    <lineage>
        <taxon>Bacteria</taxon>
        <taxon>Bacillati</taxon>
        <taxon>Bacillota</taxon>
        <taxon>Bacilli</taxon>
        <taxon>Bacillales</taxon>
        <taxon>Bacillaceae</taxon>
        <taxon>Alkalicoccobacillus</taxon>
    </lineage>
</organism>
<evidence type="ECO:0008006" key="4">
    <source>
        <dbReference type="Google" id="ProtNLM"/>
    </source>
</evidence>
<protein>
    <recommendedName>
        <fullName evidence="4">DUF3278 domain-containing protein</fullName>
    </recommendedName>
</protein>
<evidence type="ECO:0000256" key="1">
    <source>
        <dbReference type="SAM" id="Phobius"/>
    </source>
</evidence>
<keyword evidence="3" id="KW-1185">Reference proteome</keyword>
<feature type="transmembrane region" description="Helical" evidence="1">
    <location>
        <begin position="117"/>
        <end position="137"/>
    </location>
</feature>
<dbReference type="RefSeq" id="WP_306985184.1">
    <property type="nucleotide sequence ID" value="NZ_JAUSUA010000006.1"/>
</dbReference>
<sequence length="150" mass="17311">MMNSWISFLLPVDEYKRERILYFLGEAGLLLLIYLIVMILLTTWSAISISANTISLLGIALFSVYTMLRYIFSGIEFTDIATKEDYQKHKKVIRVKSIGFGAMFLITYLFIEGINEWIQIIGVSLIAATFLFLVNYISLKKSYLRNKDLI</sequence>
<gene>
    <name evidence="2" type="ORF">J2S05_003632</name>
</gene>
<name>A0ABT9YLT7_9BACI</name>
<keyword evidence="1" id="KW-1133">Transmembrane helix</keyword>
<feature type="transmembrane region" description="Helical" evidence="1">
    <location>
        <begin position="53"/>
        <end position="72"/>
    </location>
</feature>
<feature type="transmembrane region" description="Helical" evidence="1">
    <location>
        <begin position="93"/>
        <end position="111"/>
    </location>
</feature>
<keyword evidence="1" id="KW-0812">Transmembrane</keyword>
<proteinExistence type="predicted"/>
<evidence type="ECO:0000313" key="3">
    <source>
        <dbReference type="Proteomes" id="UP001225034"/>
    </source>
</evidence>
<evidence type="ECO:0000313" key="2">
    <source>
        <dbReference type="EMBL" id="MDQ0208820.1"/>
    </source>
</evidence>
<keyword evidence="1" id="KW-0472">Membrane</keyword>
<comment type="caution">
    <text evidence="2">The sequence shown here is derived from an EMBL/GenBank/DDBJ whole genome shotgun (WGS) entry which is preliminary data.</text>
</comment>
<dbReference type="Proteomes" id="UP001225034">
    <property type="component" value="Unassembled WGS sequence"/>
</dbReference>
<accession>A0ABT9YLT7</accession>
<dbReference type="EMBL" id="JAUSUA010000006">
    <property type="protein sequence ID" value="MDQ0208820.1"/>
    <property type="molecule type" value="Genomic_DNA"/>
</dbReference>
<feature type="transmembrane region" description="Helical" evidence="1">
    <location>
        <begin position="21"/>
        <end position="47"/>
    </location>
</feature>